<dbReference type="Gene3D" id="1.10.357.10">
    <property type="entry name" value="Tetracycline Repressor, domain 2"/>
    <property type="match status" value="1"/>
</dbReference>
<accession>A0A0N9I650</accession>
<protein>
    <recommendedName>
        <fullName evidence="5">HTH tetR-type domain-containing protein</fullName>
    </recommendedName>
</protein>
<dbReference type="SUPFAM" id="SSF48498">
    <property type="entry name" value="Tetracyclin repressor-like, C-terminal domain"/>
    <property type="match status" value="1"/>
</dbReference>
<keyword evidence="1" id="KW-0805">Transcription regulation</keyword>
<dbReference type="InterPro" id="IPR050109">
    <property type="entry name" value="HTH-type_TetR-like_transc_reg"/>
</dbReference>
<dbReference type="Pfam" id="PF00440">
    <property type="entry name" value="TetR_N"/>
    <property type="match status" value="1"/>
</dbReference>
<evidence type="ECO:0000259" key="5">
    <source>
        <dbReference type="PROSITE" id="PS50977"/>
    </source>
</evidence>
<feature type="domain" description="HTH tetR-type" evidence="5">
    <location>
        <begin position="15"/>
        <end position="75"/>
    </location>
</feature>
<name>A0A0N9I650_9PSEU</name>
<gene>
    <name evidence="6" type="ORF">AOZ06_27885</name>
</gene>
<reference evidence="6 7" key="1">
    <citation type="submission" date="2015-07" db="EMBL/GenBank/DDBJ databases">
        <title>Genome sequencing of Kibdelosporangium phytohabitans.</title>
        <authorList>
            <person name="Qin S."/>
            <person name="Xing K."/>
        </authorList>
    </citation>
    <scope>NUCLEOTIDE SEQUENCE [LARGE SCALE GENOMIC DNA]</scope>
    <source>
        <strain evidence="6 7">KLBMP1111</strain>
    </source>
</reference>
<evidence type="ECO:0000256" key="1">
    <source>
        <dbReference type="ARBA" id="ARBA00023015"/>
    </source>
</evidence>
<dbReference type="NCBIfam" id="NF041196">
    <property type="entry name" value="ScbR_bind_reg"/>
    <property type="match status" value="1"/>
</dbReference>
<dbReference type="InterPro" id="IPR009057">
    <property type="entry name" value="Homeodomain-like_sf"/>
</dbReference>
<evidence type="ECO:0000313" key="7">
    <source>
        <dbReference type="Proteomes" id="UP000063699"/>
    </source>
</evidence>
<organism evidence="6 7">
    <name type="scientific">Kibdelosporangium phytohabitans</name>
    <dbReference type="NCBI Taxonomy" id="860235"/>
    <lineage>
        <taxon>Bacteria</taxon>
        <taxon>Bacillati</taxon>
        <taxon>Actinomycetota</taxon>
        <taxon>Actinomycetes</taxon>
        <taxon>Pseudonocardiales</taxon>
        <taxon>Pseudonocardiaceae</taxon>
        <taxon>Kibdelosporangium</taxon>
    </lineage>
</organism>
<dbReference type="PRINTS" id="PR00455">
    <property type="entry name" value="HTHTETR"/>
</dbReference>
<dbReference type="InterPro" id="IPR054126">
    <property type="entry name" value="CprB_TetR_C"/>
</dbReference>
<dbReference type="EMBL" id="CP012752">
    <property type="protein sequence ID" value="ALG10203.1"/>
    <property type="molecule type" value="Genomic_DNA"/>
</dbReference>
<evidence type="ECO:0000256" key="3">
    <source>
        <dbReference type="ARBA" id="ARBA00023163"/>
    </source>
</evidence>
<dbReference type="InterPro" id="IPR047923">
    <property type="entry name" value="ArpA-like"/>
</dbReference>
<dbReference type="InterPro" id="IPR023772">
    <property type="entry name" value="DNA-bd_HTH_TetR-type_CS"/>
</dbReference>
<dbReference type="SUPFAM" id="SSF46689">
    <property type="entry name" value="Homeodomain-like"/>
    <property type="match status" value="1"/>
</dbReference>
<dbReference type="RefSeq" id="WP_054292106.1">
    <property type="nucleotide sequence ID" value="NZ_JADBEI010000001.1"/>
</dbReference>
<evidence type="ECO:0000256" key="4">
    <source>
        <dbReference type="PROSITE-ProRule" id="PRU00335"/>
    </source>
</evidence>
<dbReference type="AlphaFoldDB" id="A0A0N9I650"/>
<keyword evidence="7" id="KW-1185">Reference proteome</keyword>
<feature type="DNA-binding region" description="H-T-H motif" evidence="4">
    <location>
        <begin position="38"/>
        <end position="57"/>
    </location>
</feature>
<dbReference type="Proteomes" id="UP000063699">
    <property type="component" value="Chromosome"/>
</dbReference>
<dbReference type="GO" id="GO:0003700">
    <property type="term" value="F:DNA-binding transcription factor activity"/>
    <property type="evidence" value="ECO:0007669"/>
    <property type="project" value="TreeGrafter"/>
</dbReference>
<dbReference type="InterPro" id="IPR036271">
    <property type="entry name" value="Tet_transcr_reg_TetR-rel_C_sf"/>
</dbReference>
<dbReference type="KEGG" id="kphy:AOZ06_27885"/>
<dbReference type="PROSITE" id="PS01081">
    <property type="entry name" value="HTH_TETR_1"/>
    <property type="match status" value="1"/>
</dbReference>
<dbReference type="Pfam" id="PF21935">
    <property type="entry name" value="TetR_C_45"/>
    <property type="match status" value="1"/>
</dbReference>
<dbReference type="PANTHER" id="PTHR30055:SF234">
    <property type="entry name" value="HTH-TYPE TRANSCRIPTIONAL REGULATOR BETI"/>
    <property type="match status" value="1"/>
</dbReference>
<keyword evidence="2 4" id="KW-0238">DNA-binding</keyword>
<dbReference type="STRING" id="860235.AOZ06_27885"/>
<keyword evidence="3" id="KW-0804">Transcription</keyword>
<proteinExistence type="predicted"/>
<dbReference type="InterPro" id="IPR001647">
    <property type="entry name" value="HTH_TetR"/>
</dbReference>
<sequence>MTLEVAVVNGKRTGWQTRGDLVAAAAEVFDRDGFTGASLHDVCARAEVSKGALYCHFPSKNALALAVIERQSLLWHEVRYELGDRGGMPTQTLVDFSFELAERMCADPVLRAGSRLVLEAGLFEVAAASQFAGSVAIVRDLLRDAEKAGELLSGTDVRYAAEAIVAELTGTHLLSLAMAGETELPARLPQMWRLRLLGLVHERVRVRLRLAPQPPHSMSKGPVSKR</sequence>
<dbReference type="GO" id="GO:0000976">
    <property type="term" value="F:transcription cis-regulatory region binding"/>
    <property type="evidence" value="ECO:0007669"/>
    <property type="project" value="TreeGrafter"/>
</dbReference>
<dbReference type="PROSITE" id="PS50977">
    <property type="entry name" value="HTH_TETR_2"/>
    <property type="match status" value="1"/>
</dbReference>
<evidence type="ECO:0000313" key="6">
    <source>
        <dbReference type="EMBL" id="ALG10203.1"/>
    </source>
</evidence>
<evidence type="ECO:0000256" key="2">
    <source>
        <dbReference type="ARBA" id="ARBA00023125"/>
    </source>
</evidence>
<dbReference type="PANTHER" id="PTHR30055">
    <property type="entry name" value="HTH-TYPE TRANSCRIPTIONAL REGULATOR RUTR"/>
    <property type="match status" value="1"/>
</dbReference>